<reference evidence="2" key="1">
    <citation type="journal article" date="2020" name="Nat. Commun.">
        <title>Large-scale genome sequencing of mycorrhizal fungi provides insights into the early evolution of symbiotic traits.</title>
        <authorList>
            <person name="Miyauchi S."/>
            <person name="Kiss E."/>
            <person name="Kuo A."/>
            <person name="Drula E."/>
            <person name="Kohler A."/>
            <person name="Sanchez-Garcia M."/>
            <person name="Morin E."/>
            <person name="Andreopoulos B."/>
            <person name="Barry K.W."/>
            <person name="Bonito G."/>
            <person name="Buee M."/>
            <person name="Carver A."/>
            <person name="Chen C."/>
            <person name="Cichocki N."/>
            <person name="Clum A."/>
            <person name="Culley D."/>
            <person name="Crous P.W."/>
            <person name="Fauchery L."/>
            <person name="Girlanda M."/>
            <person name="Hayes R.D."/>
            <person name="Keri Z."/>
            <person name="LaButti K."/>
            <person name="Lipzen A."/>
            <person name="Lombard V."/>
            <person name="Magnuson J."/>
            <person name="Maillard F."/>
            <person name="Murat C."/>
            <person name="Nolan M."/>
            <person name="Ohm R.A."/>
            <person name="Pangilinan J."/>
            <person name="Pereira M.F."/>
            <person name="Perotto S."/>
            <person name="Peter M."/>
            <person name="Pfister S."/>
            <person name="Riley R."/>
            <person name="Sitrit Y."/>
            <person name="Stielow J.B."/>
            <person name="Szollosi G."/>
            <person name="Zifcakova L."/>
            <person name="Stursova M."/>
            <person name="Spatafora J.W."/>
            <person name="Tedersoo L."/>
            <person name="Vaario L.M."/>
            <person name="Yamada A."/>
            <person name="Yan M."/>
            <person name="Wang P."/>
            <person name="Xu J."/>
            <person name="Bruns T."/>
            <person name="Baldrian P."/>
            <person name="Vilgalys R."/>
            <person name="Dunand C."/>
            <person name="Henrissat B."/>
            <person name="Grigoriev I.V."/>
            <person name="Hibbett D."/>
            <person name="Nagy L.G."/>
            <person name="Martin F.M."/>
        </authorList>
    </citation>
    <scope>NUCLEOTIDE SEQUENCE</scope>
    <source>
        <strain evidence="2">UH-Tt-Lm1</strain>
    </source>
</reference>
<dbReference type="Proteomes" id="UP000736335">
    <property type="component" value="Unassembled WGS sequence"/>
</dbReference>
<evidence type="ECO:0000256" key="1">
    <source>
        <dbReference type="SAM" id="MobiDB-lite"/>
    </source>
</evidence>
<dbReference type="OrthoDB" id="10397017at2759"/>
<organism evidence="2 3">
    <name type="scientific">Thelephora terrestris</name>
    <dbReference type="NCBI Taxonomy" id="56493"/>
    <lineage>
        <taxon>Eukaryota</taxon>
        <taxon>Fungi</taxon>
        <taxon>Dikarya</taxon>
        <taxon>Basidiomycota</taxon>
        <taxon>Agaricomycotina</taxon>
        <taxon>Agaricomycetes</taxon>
        <taxon>Thelephorales</taxon>
        <taxon>Thelephoraceae</taxon>
        <taxon>Thelephora</taxon>
    </lineage>
</organism>
<accession>A0A9P6H9A7</accession>
<protein>
    <submittedName>
        <fullName evidence="2">Uncharacterized protein</fullName>
    </submittedName>
</protein>
<dbReference type="EMBL" id="WIUZ02000013">
    <property type="protein sequence ID" value="KAF9781764.1"/>
    <property type="molecule type" value="Genomic_DNA"/>
</dbReference>
<sequence>MTFHSTQSSPSIFQDGRLKPGIYKIRNVLTQTFVDIEEHSRMVCSRPLQSLEEGNGLWEIKPLAAGYSVKRVEPGKPDQFCTVVWDGSTQSALSVSAYPVAWGIEIVDDPKHRGFEYIRLCWGSTVWGWIVRWRSKDNGETVHIWTTDQDRESEPLMMWKLIPVETTDQAVPPSYEGDGAGVGQSSVHAQRSESESDDFGTIVTEVSTVTTTTTTRRRYRVEDT</sequence>
<comment type="caution">
    <text evidence="2">The sequence shown here is derived from an EMBL/GenBank/DDBJ whole genome shotgun (WGS) entry which is preliminary data.</text>
</comment>
<evidence type="ECO:0000313" key="3">
    <source>
        <dbReference type="Proteomes" id="UP000736335"/>
    </source>
</evidence>
<name>A0A9P6H9A7_9AGAM</name>
<gene>
    <name evidence="2" type="ORF">BJ322DRAFT_243295</name>
</gene>
<dbReference type="AlphaFoldDB" id="A0A9P6H9A7"/>
<evidence type="ECO:0000313" key="2">
    <source>
        <dbReference type="EMBL" id="KAF9781764.1"/>
    </source>
</evidence>
<feature type="region of interest" description="Disordered" evidence="1">
    <location>
        <begin position="170"/>
        <end position="199"/>
    </location>
</feature>
<dbReference type="Gene3D" id="2.80.10.50">
    <property type="match status" value="1"/>
</dbReference>
<proteinExistence type="predicted"/>
<reference evidence="2" key="2">
    <citation type="submission" date="2020-11" db="EMBL/GenBank/DDBJ databases">
        <authorList>
            <consortium name="DOE Joint Genome Institute"/>
            <person name="Kuo A."/>
            <person name="Miyauchi S."/>
            <person name="Kiss E."/>
            <person name="Drula E."/>
            <person name="Kohler A."/>
            <person name="Sanchez-Garcia M."/>
            <person name="Andreopoulos B."/>
            <person name="Barry K.W."/>
            <person name="Bonito G."/>
            <person name="Buee M."/>
            <person name="Carver A."/>
            <person name="Chen C."/>
            <person name="Cichocki N."/>
            <person name="Clum A."/>
            <person name="Culley D."/>
            <person name="Crous P.W."/>
            <person name="Fauchery L."/>
            <person name="Girlanda M."/>
            <person name="Hayes R."/>
            <person name="Keri Z."/>
            <person name="Labutti K."/>
            <person name="Lipzen A."/>
            <person name="Lombard V."/>
            <person name="Magnuson J."/>
            <person name="Maillard F."/>
            <person name="Morin E."/>
            <person name="Murat C."/>
            <person name="Nolan M."/>
            <person name="Ohm R."/>
            <person name="Pangilinan J."/>
            <person name="Pereira M."/>
            <person name="Perotto S."/>
            <person name="Peter M."/>
            <person name="Riley R."/>
            <person name="Sitrit Y."/>
            <person name="Stielow B."/>
            <person name="Szollosi G."/>
            <person name="Zifcakova L."/>
            <person name="Stursova M."/>
            <person name="Spatafora J.W."/>
            <person name="Tedersoo L."/>
            <person name="Vaario L.-M."/>
            <person name="Yamada A."/>
            <person name="Yan M."/>
            <person name="Wang P."/>
            <person name="Xu J."/>
            <person name="Bruns T."/>
            <person name="Baldrian P."/>
            <person name="Vilgalys R."/>
            <person name="Henrissat B."/>
            <person name="Grigoriev I.V."/>
            <person name="Hibbett D."/>
            <person name="Nagy L.G."/>
            <person name="Martin F.M."/>
        </authorList>
    </citation>
    <scope>NUCLEOTIDE SEQUENCE</scope>
    <source>
        <strain evidence="2">UH-Tt-Lm1</strain>
    </source>
</reference>
<keyword evidence="3" id="KW-1185">Reference proteome</keyword>